<keyword evidence="1" id="KW-1133">Transmembrane helix</keyword>
<feature type="transmembrane region" description="Helical" evidence="1">
    <location>
        <begin position="205"/>
        <end position="221"/>
    </location>
</feature>
<name>A0AAW0R555_9PEZI</name>
<sequence length="349" mass="39207">MSQTLSATVETTTLADHFQPDELEVEAHSHAMKVANGFRARDDGKALLAILANYAVIGTCVAVSERAWAVTSSETPALGWAAYTAACVLIASRMRGFECLVHEASHYNLFETPATHYALQWLYSFPIFRVLEDYRQSHLTHHQRLGDATRDPDLIRIVALGLDHAPDAPIYYLLFLPLSGYIHWEYLTTTFADYWAIRAGYPNKAIFWLVVLAAAVVHAPTARLLSLYYAVPFFIILPVLRYWAEAAEHIGLDLTRKFGHSRSNLGFVHKWLKGLGATLSTVNPHNDGYHAVHHLHAQVPFHQLPSAHTALLNQNEAFAKRSAQSDGFFESMLQMARNRTIMKRSAEKQ</sequence>
<evidence type="ECO:0000313" key="3">
    <source>
        <dbReference type="EMBL" id="KAK8123999.1"/>
    </source>
</evidence>
<gene>
    <name evidence="3" type="ORF">PG999_003917</name>
</gene>
<protein>
    <recommendedName>
        <fullName evidence="2">Fatty acid desaturase domain-containing protein</fullName>
    </recommendedName>
</protein>
<dbReference type="GO" id="GO:0006629">
    <property type="term" value="P:lipid metabolic process"/>
    <property type="evidence" value="ECO:0007669"/>
    <property type="project" value="InterPro"/>
</dbReference>
<evidence type="ECO:0000259" key="2">
    <source>
        <dbReference type="Pfam" id="PF00487"/>
    </source>
</evidence>
<organism evidence="3 4">
    <name type="scientific">Apiospora kogelbergensis</name>
    <dbReference type="NCBI Taxonomy" id="1337665"/>
    <lineage>
        <taxon>Eukaryota</taxon>
        <taxon>Fungi</taxon>
        <taxon>Dikarya</taxon>
        <taxon>Ascomycota</taxon>
        <taxon>Pezizomycotina</taxon>
        <taxon>Sordariomycetes</taxon>
        <taxon>Xylariomycetidae</taxon>
        <taxon>Amphisphaeriales</taxon>
        <taxon>Apiosporaceae</taxon>
        <taxon>Apiospora</taxon>
    </lineage>
</organism>
<dbReference type="InterPro" id="IPR005804">
    <property type="entry name" value="FA_desaturase_dom"/>
</dbReference>
<evidence type="ECO:0000313" key="4">
    <source>
        <dbReference type="Proteomes" id="UP001392437"/>
    </source>
</evidence>
<evidence type="ECO:0000256" key="1">
    <source>
        <dbReference type="SAM" id="Phobius"/>
    </source>
</evidence>
<dbReference type="Pfam" id="PF00487">
    <property type="entry name" value="FA_desaturase"/>
    <property type="match status" value="1"/>
</dbReference>
<comment type="caution">
    <text evidence="3">The sequence shown here is derived from an EMBL/GenBank/DDBJ whole genome shotgun (WGS) entry which is preliminary data.</text>
</comment>
<feature type="domain" description="Fatty acid desaturase" evidence="2">
    <location>
        <begin position="79"/>
        <end position="314"/>
    </location>
</feature>
<dbReference type="AlphaFoldDB" id="A0AAW0R555"/>
<reference evidence="3 4" key="1">
    <citation type="submission" date="2023-01" db="EMBL/GenBank/DDBJ databases">
        <title>Analysis of 21 Apiospora genomes using comparative genomics revels a genus with tremendous synthesis potential of carbohydrate active enzymes and secondary metabolites.</title>
        <authorList>
            <person name="Sorensen T."/>
        </authorList>
    </citation>
    <scope>NUCLEOTIDE SEQUENCE [LARGE SCALE GENOMIC DNA]</scope>
    <source>
        <strain evidence="3 4">CBS 117206</strain>
    </source>
</reference>
<dbReference type="Proteomes" id="UP001392437">
    <property type="component" value="Unassembled WGS sequence"/>
</dbReference>
<dbReference type="EMBL" id="JAQQWP010000003">
    <property type="protein sequence ID" value="KAK8123999.1"/>
    <property type="molecule type" value="Genomic_DNA"/>
</dbReference>
<keyword evidence="4" id="KW-1185">Reference proteome</keyword>
<keyword evidence="1" id="KW-0812">Transmembrane</keyword>
<proteinExistence type="predicted"/>
<keyword evidence="1" id="KW-0472">Membrane</keyword>
<accession>A0AAW0R555</accession>